<evidence type="ECO:0000256" key="1">
    <source>
        <dbReference type="ARBA" id="ARBA00004502"/>
    </source>
</evidence>
<dbReference type="CDD" id="cd06558">
    <property type="entry name" value="crotonase-like"/>
    <property type="match status" value="1"/>
</dbReference>
<comment type="subcellular location">
    <subcellularLocation>
        <location evidence="1">Lipid droplet</location>
    </subcellularLocation>
</comment>
<dbReference type="EMBL" id="JAHDVG010000485">
    <property type="protein sequence ID" value="KAH1168922.1"/>
    <property type="molecule type" value="Genomic_DNA"/>
</dbReference>
<protein>
    <recommendedName>
        <fullName evidence="4">Perilipin</fullName>
    </recommendedName>
</protein>
<dbReference type="AlphaFoldDB" id="A0A9D3WVL9"/>
<evidence type="ECO:0000256" key="3">
    <source>
        <dbReference type="ARBA" id="ARBA00022677"/>
    </source>
</evidence>
<reference evidence="5" key="1">
    <citation type="submission" date="2021-09" db="EMBL/GenBank/DDBJ databases">
        <title>The genome of Mauremys mutica provides insights into the evolution of semi-aquatic lifestyle.</title>
        <authorList>
            <person name="Gong S."/>
            <person name="Gao Y."/>
        </authorList>
    </citation>
    <scope>NUCLEOTIDE SEQUENCE</scope>
    <source>
        <strain evidence="5">MM-2020</strain>
        <tissue evidence="5">Muscle</tissue>
    </source>
</reference>
<dbReference type="InterPro" id="IPR004279">
    <property type="entry name" value="Perilipin"/>
</dbReference>
<evidence type="ECO:0000256" key="2">
    <source>
        <dbReference type="ARBA" id="ARBA00006311"/>
    </source>
</evidence>
<dbReference type="GO" id="GO:0010890">
    <property type="term" value="P:positive regulation of triglyceride storage"/>
    <property type="evidence" value="ECO:0007669"/>
    <property type="project" value="TreeGrafter"/>
</dbReference>
<gene>
    <name evidence="5" type="ORF">KIL84_013512</name>
</gene>
<dbReference type="Proteomes" id="UP000827986">
    <property type="component" value="Unassembled WGS sequence"/>
</dbReference>
<dbReference type="Pfam" id="PF00378">
    <property type="entry name" value="ECH_1"/>
    <property type="match status" value="1"/>
</dbReference>
<dbReference type="Pfam" id="PF03036">
    <property type="entry name" value="Perilipin"/>
    <property type="match status" value="1"/>
</dbReference>
<comment type="caution">
    <text evidence="5">The sequence shown here is derived from an EMBL/GenBank/DDBJ whole genome shotgun (WGS) entry which is preliminary data.</text>
</comment>
<proteinExistence type="inferred from homology"/>
<dbReference type="PANTHER" id="PTHR14024:SF51">
    <property type="entry name" value="PERILIPIN-RELATED"/>
    <property type="match status" value="1"/>
</dbReference>
<dbReference type="SUPFAM" id="SSF109775">
    <property type="entry name" value="Mannose-6-phosphate receptor binding protein 1 (Tip47), C-terminal domain"/>
    <property type="match status" value="1"/>
</dbReference>
<dbReference type="GO" id="GO:0005829">
    <property type="term" value="C:cytosol"/>
    <property type="evidence" value="ECO:0007669"/>
    <property type="project" value="TreeGrafter"/>
</dbReference>
<dbReference type="Gene3D" id="3.30.720.170">
    <property type="entry name" value="Perilipin, alpha-beta domain"/>
    <property type="match status" value="1"/>
</dbReference>
<dbReference type="GO" id="GO:0019915">
    <property type="term" value="P:lipid storage"/>
    <property type="evidence" value="ECO:0007669"/>
    <property type="project" value="TreeGrafter"/>
</dbReference>
<organism evidence="5 6">
    <name type="scientific">Mauremys mutica</name>
    <name type="common">yellowpond turtle</name>
    <dbReference type="NCBI Taxonomy" id="74926"/>
    <lineage>
        <taxon>Eukaryota</taxon>
        <taxon>Metazoa</taxon>
        <taxon>Chordata</taxon>
        <taxon>Craniata</taxon>
        <taxon>Vertebrata</taxon>
        <taxon>Euteleostomi</taxon>
        <taxon>Archelosauria</taxon>
        <taxon>Testudinata</taxon>
        <taxon>Testudines</taxon>
        <taxon>Cryptodira</taxon>
        <taxon>Durocryptodira</taxon>
        <taxon>Testudinoidea</taxon>
        <taxon>Geoemydidae</taxon>
        <taxon>Geoemydinae</taxon>
        <taxon>Mauremys</taxon>
    </lineage>
</organism>
<name>A0A9D3WVL9_9SAUR</name>
<dbReference type="SUPFAM" id="SSF52096">
    <property type="entry name" value="ClpP/crotonase"/>
    <property type="match status" value="1"/>
</dbReference>
<sequence length="514" mass="55691">MNQALDSFEKDPHVGAIVITSSDKAFAAGADIKEMQTRTFQECYGGNFLAHWNSLSLDRKPVIAAVNGYALGSGLVSNFIMSIDENKTNAAFLETDQEKQSVVSRVANLPLVSSTYDKVSTTYTATKEDHSLIKSVCGVAEIGAKTIATAAVGGVQPILTTLEPQIAAVNEYACKGLDKLEEKLPILQQPADKVISSTKELVSSTVTGTKDAVVSAVTEAKDVVTGIMGKTKETVQGSMDATRSVMTSSMSAVMESSVGQKVVSSIDTLLGKSEELVDFYLPITDEELVKLATSLEGFEVASVEQQRQPKSYYVRLGSLSTKLRQRAYQHSLGKVKQVGQSTKEALFQLQQTIDLIDYAKEAMGPKLQDGQEKLNQMWQEWSRREIGASEDKDSAKPEVIESQTLAVSRSIIHHLQAICLTLVSSIQGLPANMQDQVQQILSGLEDLHASFSMAASFQDLSSSILSQSREKVAKAQESLNELLEYVVHNIPLTWIVGPFAPAGDSAVDDKVEKD</sequence>
<dbReference type="InterPro" id="IPR001753">
    <property type="entry name" value="Enoyl-CoA_hydra/iso"/>
</dbReference>
<comment type="similarity">
    <text evidence="2 4">Belongs to the perilipin family.</text>
</comment>
<dbReference type="GO" id="GO:0005811">
    <property type="term" value="C:lipid droplet"/>
    <property type="evidence" value="ECO:0007669"/>
    <property type="project" value="UniProtKB-SubCell"/>
</dbReference>
<evidence type="ECO:0000256" key="4">
    <source>
        <dbReference type="PIRNR" id="PIRNR036881"/>
    </source>
</evidence>
<dbReference type="Gene3D" id="1.20.120.340">
    <property type="entry name" value="Flagellar protein FliS"/>
    <property type="match status" value="1"/>
</dbReference>
<evidence type="ECO:0000313" key="5">
    <source>
        <dbReference type="EMBL" id="KAH1168922.1"/>
    </source>
</evidence>
<evidence type="ECO:0000313" key="6">
    <source>
        <dbReference type="Proteomes" id="UP000827986"/>
    </source>
</evidence>
<dbReference type="InterPro" id="IPR029045">
    <property type="entry name" value="ClpP/crotonase-like_dom_sf"/>
</dbReference>
<dbReference type="PANTHER" id="PTHR14024">
    <property type="entry name" value="PERILIPIN"/>
    <property type="match status" value="1"/>
</dbReference>
<dbReference type="Gene3D" id="3.90.226.10">
    <property type="entry name" value="2-enoyl-CoA Hydratase, Chain A, domain 1"/>
    <property type="match status" value="1"/>
</dbReference>
<keyword evidence="3" id="KW-0551">Lipid droplet</keyword>
<accession>A0A9D3WVL9</accession>
<dbReference type="PIRSF" id="PIRSF036881">
    <property type="entry name" value="PAT"/>
    <property type="match status" value="1"/>
</dbReference>
<keyword evidence="6" id="KW-1185">Reference proteome</keyword>